<reference evidence="1" key="1">
    <citation type="submission" date="2019-08" db="EMBL/GenBank/DDBJ databases">
        <title>Genome sequence of Clostridiales bacterium MT110.</title>
        <authorList>
            <person name="Cao J."/>
        </authorList>
    </citation>
    <scope>NUCLEOTIDE SEQUENCE</scope>
    <source>
        <strain evidence="1">MT110</strain>
    </source>
</reference>
<protein>
    <submittedName>
        <fullName evidence="1">GNAT family N-acetyltransferase</fullName>
    </submittedName>
</protein>
<evidence type="ECO:0000313" key="1">
    <source>
        <dbReference type="EMBL" id="QOX63218.1"/>
    </source>
</evidence>
<dbReference type="Proteomes" id="UP000594014">
    <property type="component" value="Chromosome"/>
</dbReference>
<accession>A0ACD1A9Q7</accession>
<evidence type="ECO:0000313" key="2">
    <source>
        <dbReference type="Proteomes" id="UP000594014"/>
    </source>
</evidence>
<sequence>MEIIEVNRDNIDTEHICCAISEMKGDRSTSLKKEWLKKRFDDGLIFQKLNVRGKVFVEYLPAEKAWCPIHANEYFFINCFWVSGQFKGQGWADRLLKQCFDDAKKMGARGIVILSSAKKMPFLSDPKYLKYKGFQVADRAEPYFELLYQNFDENDSSKPAFRDCAKHGKTDRLGLVLYFTNQCPHAEKYACLIKECAAERGWAINMIKIESTEEAQNAPTPFTTYSLFYNGSFMTNEILSEKKFYQLLDQLKQNR</sequence>
<proteinExistence type="predicted"/>
<gene>
    <name evidence="1" type="ORF">FRZ06_07590</name>
</gene>
<keyword evidence="2" id="KW-1185">Reference proteome</keyword>
<organism evidence="1 2">
    <name type="scientific">Anoxybacterium hadale</name>
    <dbReference type="NCBI Taxonomy" id="3408580"/>
    <lineage>
        <taxon>Bacteria</taxon>
        <taxon>Bacillati</taxon>
        <taxon>Bacillota</taxon>
        <taxon>Clostridia</taxon>
        <taxon>Peptostreptococcales</taxon>
        <taxon>Anaerovoracaceae</taxon>
        <taxon>Anoxybacterium</taxon>
    </lineage>
</organism>
<dbReference type="EMBL" id="CP042469">
    <property type="protein sequence ID" value="QOX63218.1"/>
    <property type="molecule type" value="Genomic_DNA"/>
</dbReference>
<name>A0ACD1A9Q7_9FIRM</name>